<dbReference type="GeneID" id="113478117"/>
<dbReference type="Ensembl" id="ENSACUT00000002549.1">
    <property type="protein sequence ID" value="ENSACUP00000002390.1"/>
    <property type="gene ID" value="ENSACUG00000001668.1"/>
</dbReference>
<dbReference type="Gene3D" id="3.30.428.10">
    <property type="entry name" value="HIT-like"/>
    <property type="match status" value="1"/>
</dbReference>
<dbReference type="FunFam" id="3.30.428.10:FF:000008">
    <property type="entry name" value="CWF19-like 2, cell cycle control"/>
    <property type="match status" value="1"/>
</dbReference>
<reference evidence="11" key="1">
    <citation type="submission" date="2025-08" db="UniProtKB">
        <authorList>
            <consortium name="Ensembl"/>
        </authorList>
    </citation>
    <scope>IDENTIFICATION</scope>
</reference>
<accession>A0A663LRY9</accession>
<dbReference type="PANTHER" id="PTHR12072">
    <property type="entry name" value="CWF19, CELL CYCLE CONTROL PROTEIN"/>
    <property type="match status" value="1"/>
</dbReference>
<comment type="similarity">
    <text evidence="1">Belongs to the CWF19 family.</text>
</comment>
<evidence type="ECO:0000256" key="2">
    <source>
        <dbReference type="ARBA" id="ARBA00022499"/>
    </source>
</evidence>
<dbReference type="CTD" id="143884"/>
<dbReference type="GO" id="GO:0000398">
    <property type="term" value="P:mRNA splicing, via spliceosome"/>
    <property type="evidence" value="ECO:0007669"/>
    <property type="project" value="TreeGrafter"/>
</dbReference>
<feature type="compositionally biased region" description="Basic and acidic residues" evidence="8">
    <location>
        <begin position="429"/>
        <end position="440"/>
    </location>
</feature>
<evidence type="ECO:0000259" key="9">
    <source>
        <dbReference type="Pfam" id="PF04676"/>
    </source>
</evidence>
<keyword evidence="3" id="KW-0597">Phosphoprotein</keyword>
<dbReference type="AlphaFoldDB" id="A0A663LRY9"/>
<name>A0A663LRY9_ATHCN</name>
<feature type="region of interest" description="Disordered" evidence="8">
    <location>
        <begin position="265"/>
        <end position="505"/>
    </location>
</feature>
<evidence type="ECO:0000256" key="5">
    <source>
        <dbReference type="ARBA" id="ARBA00023054"/>
    </source>
</evidence>
<organism evidence="11 12">
    <name type="scientific">Athene cunicularia</name>
    <name type="common">Burrowing owl</name>
    <name type="synonym">Speotyto cunicularia</name>
    <dbReference type="NCBI Taxonomy" id="194338"/>
    <lineage>
        <taxon>Eukaryota</taxon>
        <taxon>Metazoa</taxon>
        <taxon>Chordata</taxon>
        <taxon>Craniata</taxon>
        <taxon>Vertebrata</taxon>
        <taxon>Euteleostomi</taxon>
        <taxon>Archelosauria</taxon>
        <taxon>Archosauria</taxon>
        <taxon>Dinosauria</taxon>
        <taxon>Saurischia</taxon>
        <taxon>Theropoda</taxon>
        <taxon>Coelurosauria</taxon>
        <taxon>Aves</taxon>
        <taxon>Neognathae</taxon>
        <taxon>Neoaves</taxon>
        <taxon>Telluraves</taxon>
        <taxon>Strigiformes</taxon>
        <taxon>Strigidae</taxon>
        <taxon>Athene</taxon>
    </lineage>
</organism>
<feature type="compositionally biased region" description="Basic and acidic residues" evidence="8">
    <location>
        <begin position="356"/>
        <end position="370"/>
    </location>
</feature>
<feature type="region of interest" description="Disordered" evidence="8">
    <location>
        <begin position="191"/>
        <end position="213"/>
    </location>
</feature>
<feature type="region of interest" description="Disordered" evidence="8">
    <location>
        <begin position="538"/>
        <end position="560"/>
    </location>
</feature>
<feature type="compositionally biased region" description="Basic residues" evidence="8">
    <location>
        <begin position="70"/>
        <end position="94"/>
    </location>
</feature>
<dbReference type="InterPro" id="IPR036265">
    <property type="entry name" value="HIT-like_sf"/>
</dbReference>
<proteinExistence type="inferred from homology"/>
<keyword evidence="2" id="KW-1017">Isopeptide bond</keyword>
<feature type="compositionally biased region" description="Basic and acidic residues" evidence="8">
    <location>
        <begin position="550"/>
        <end position="560"/>
    </location>
</feature>
<sequence length="910" mass="105912">MASGFESEGSLAARKEQRRRQREELLAQAKISYEKEQRHKLLKHLRGEDTWMLADVNERVEQLEKEHSVQKKKKKDKHSKKAKKEKKKNKKQKSEKKDDLLDSSSDSSVEWVESNVSQSDNTEKAWKVNKQSDAVKEPSLQREEWMNLDFMSLKTTSAAAVRGERHKEKILERQKAQELEQAMLSERELNPFWKDGGTGLPPEKDEAASVKKGTAVEDAGLSWLRKSYQRMKEQAEREKRNFEEIVAERYGSMEVFQSRLEEAEKVASRKENYYRSGRGKETDYSESDKEKKEQRIKKETRDEDDRNKNMFGDYTREKYGKGWSQEDKGYKRETSSEDQEHGHSSTDSVLIGYSSKAEKHSNEKRSREKSSSLSNMKHKFLKPAEDDLTSYSAPRDYKTQQSSSKLPVHSSLSSRFQKPNEDTALWTETHTEENKEKVVSDQKSSGTRKQMDDSSWGRTPSDEKVKSQLDYPSDIPEKKQMLSDSKTSCSRYASKDEPPRILNEEEMNRLGARIVKAELMGDMELASKLQAELENARKLRETQGQIPTKSGREASSRQEDEQVVLVRTDQSGRAWPVTAPAEPLEPKGGRRKRQMVTTHIDKERVRYFQDDDSMNLTDLVKNEKMKTAEDQNSLFMRMASKLMEKTDREYYTLDDMFVSKAAKRARSGEEEEIQRRKAIREHQQLAARMEKCPYCFDSSELSKHLIIAIGTKVYLSLPSTQSLTEGHCLIAPLQHHTAATLLDEDIWEEIQMFRNVLVKMFEAKDLDCVFLETNMGMKKRYHMVYECIPLPKEVGDMAPIYFKKAIMESDEEWSMNKKLIDLSSKDVRKSVPKGLPYFSVDFGLQGGFAHIIEDQYEFPRYFGKEIIGGMLDLEPRLWRKGIRQNFEDQRKKVLQFAQWWKPYDFTKKKE</sequence>
<feature type="compositionally biased region" description="Basic and acidic residues" evidence="8">
    <location>
        <begin position="493"/>
        <end position="505"/>
    </location>
</feature>
<evidence type="ECO:0000313" key="12">
    <source>
        <dbReference type="Proteomes" id="UP000472269"/>
    </source>
</evidence>
<feature type="compositionally biased region" description="Low complexity" evidence="8">
    <location>
        <begin position="402"/>
        <end position="414"/>
    </location>
</feature>
<keyword evidence="12" id="KW-1185">Reference proteome</keyword>
<dbReference type="InterPro" id="IPR040194">
    <property type="entry name" value="Cwf19-like"/>
</dbReference>
<dbReference type="InterPro" id="IPR006767">
    <property type="entry name" value="Cwf19-like_C_dom-2"/>
</dbReference>
<dbReference type="Pfam" id="PF04676">
    <property type="entry name" value="CwfJ_C_2"/>
    <property type="match status" value="1"/>
</dbReference>
<dbReference type="SUPFAM" id="SSF54197">
    <property type="entry name" value="HIT-like"/>
    <property type="match status" value="1"/>
</dbReference>
<feature type="region of interest" description="Disordered" evidence="8">
    <location>
        <begin position="1"/>
        <end position="23"/>
    </location>
</feature>
<feature type="compositionally biased region" description="Polar residues" evidence="8">
    <location>
        <begin position="482"/>
        <end position="491"/>
    </location>
</feature>
<dbReference type="OrthoDB" id="2113965at2759"/>
<dbReference type="RefSeq" id="XP_026700785.1">
    <property type="nucleotide sequence ID" value="XM_026844984.1"/>
</dbReference>
<evidence type="ECO:0000256" key="7">
    <source>
        <dbReference type="SAM" id="Coils"/>
    </source>
</evidence>
<dbReference type="PANTHER" id="PTHR12072:SF5">
    <property type="entry name" value="CWF19-LIKE PROTEIN 2"/>
    <property type="match status" value="1"/>
</dbReference>
<feature type="compositionally biased region" description="Basic and acidic residues" evidence="8">
    <location>
        <begin position="265"/>
        <end position="344"/>
    </location>
</feature>
<dbReference type="OMA" id="FMKCLTR"/>
<keyword evidence="5 7" id="KW-0175">Coiled coil</keyword>
<evidence type="ECO:0000256" key="8">
    <source>
        <dbReference type="SAM" id="MobiDB-lite"/>
    </source>
</evidence>
<keyword evidence="4" id="KW-0832">Ubl conjugation</keyword>
<feature type="region of interest" description="Disordered" evidence="8">
    <location>
        <begin position="62"/>
        <end position="139"/>
    </location>
</feature>
<feature type="domain" description="Cwf19-like protein C-terminal" evidence="9">
    <location>
        <begin position="812"/>
        <end position="906"/>
    </location>
</feature>
<evidence type="ECO:0000259" key="10">
    <source>
        <dbReference type="Pfam" id="PF04677"/>
    </source>
</evidence>
<dbReference type="Pfam" id="PF04677">
    <property type="entry name" value="CwfJ_C_1"/>
    <property type="match status" value="1"/>
</dbReference>
<gene>
    <name evidence="11" type="primary">CWF19L2</name>
</gene>
<protein>
    <recommendedName>
        <fullName evidence="6">CWF19-like protein 2</fullName>
    </recommendedName>
</protein>
<feature type="region of interest" description="Disordered" evidence="8">
    <location>
        <begin position="576"/>
        <end position="595"/>
    </location>
</feature>
<dbReference type="InterPro" id="IPR006768">
    <property type="entry name" value="Cwf19-like_C_dom-1"/>
</dbReference>
<evidence type="ECO:0000256" key="6">
    <source>
        <dbReference type="ARBA" id="ARBA00070709"/>
    </source>
</evidence>
<dbReference type="GO" id="GO:0071014">
    <property type="term" value="C:post-mRNA release spliceosomal complex"/>
    <property type="evidence" value="ECO:0007669"/>
    <property type="project" value="TreeGrafter"/>
</dbReference>
<dbReference type="KEGG" id="acun:113478117"/>
<evidence type="ECO:0000256" key="1">
    <source>
        <dbReference type="ARBA" id="ARBA00006795"/>
    </source>
</evidence>
<evidence type="ECO:0000256" key="4">
    <source>
        <dbReference type="ARBA" id="ARBA00022843"/>
    </source>
</evidence>
<reference evidence="11" key="2">
    <citation type="submission" date="2025-09" db="UniProtKB">
        <authorList>
            <consortium name="Ensembl"/>
        </authorList>
    </citation>
    <scope>IDENTIFICATION</scope>
</reference>
<feature type="domain" description="Cwf19-like C-terminal" evidence="10">
    <location>
        <begin position="680"/>
        <end position="803"/>
    </location>
</feature>
<evidence type="ECO:0000256" key="3">
    <source>
        <dbReference type="ARBA" id="ARBA00022553"/>
    </source>
</evidence>
<evidence type="ECO:0000313" key="11">
    <source>
        <dbReference type="Ensembl" id="ENSACUP00000002390.1"/>
    </source>
</evidence>
<dbReference type="Proteomes" id="UP000472269">
    <property type="component" value="Unplaced"/>
</dbReference>
<feature type="coiled-coil region" evidence="7">
    <location>
        <begin position="221"/>
        <end position="248"/>
    </location>
</feature>